<dbReference type="Pfam" id="PF04972">
    <property type="entry name" value="BON"/>
    <property type="match status" value="2"/>
</dbReference>
<feature type="domain" description="BON" evidence="1">
    <location>
        <begin position="3"/>
        <end position="71"/>
    </location>
</feature>
<proteinExistence type="predicted"/>
<evidence type="ECO:0000259" key="1">
    <source>
        <dbReference type="PROSITE" id="PS50914"/>
    </source>
</evidence>
<dbReference type="EMBL" id="JAJEKE010000006">
    <property type="protein sequence ID" value="MCQ1529675.1"/>
    <property type="molecule type" value="Genomic_DNA"/>
</dbReference>
<comment type="caution">
    <text evidence="2">The sequence shown here is derived from an EMBL/GenBank/DDBJ whole genome shotgun (WGS) entry which is preliminary data.</text>
</comment>
<keyword evidence="3" id="KW-1185">Reference proteome</keyword>
<dbReference type="PANTHER" id="PTHR34606">
    <property type="entry name" value="BON DOMAIN-CONTAINING PROTEIN"/>
    <property type="match status" value="1"/>
</dbReference>
<organism evidence="2 3">
    <name type="scientific">Lutispora saccharofermentans</name>
    <dbReference type="NCBI Taxonomy" id="3024236"/>
    <lineage>
        <taxon>Bacteria</taxon>
        <taxon>Bacillati</taxon>
        <taxon>Bacillota</taxon>
        <taxon>Clostridia</taxon>
        <taxon>Lutisporales</taxon>
        <taxon>Lutisporaceae</taxon>
        <taxon>Lutispora</taxon>
    </lineage>
</organism>
<gene>
    <name evidence="2" type="ORF">LJD61_08920</name>
</gene>
<evidence type="ECO:0000313" key="3">
    <source>
        <dbReference type="Proteomes" id="UP001651880"/>
    </source>
</evidence>
<dbReference type="RefSeq" id="WP_255227187.1">
    <property type="nucleotide sequence ID" value="NZ_JAJEKE010000006.1"/>
</dbReference>
<dbReference type="InterPro" id="IPR007055">
    <property type="entry name" value="BON_dom"/>
</dbReference>
<dbReference type="PANTHER" id="PTHR34606:SF15">
    <property type="entry name" value="BON DOMAIN-CONTAINING PROTEIN"/>
    <property type="match status" value="1"/>
</dbReference>
<reference evidence="2 3" key="1">
    <citation type="submission" date="2021-10" db="EMBL/GenBank/DDBJ databases">
        <title>Lutispora strain m25 sp. nov., a thermophilic, non-spore-forming bacterium isolated from a lab-scale methanogenic bioreactor digesting anaerobic sludge.</title>
        <authorList>
            <person name="El Houari A."/>
            <person name="Mcdonald J."/>
        </authorList>
    </citation>
    <scope>NUCLEOTIDE SEQUENCE [LARGE SCALE GENOMIC DNA]</scope>
    <source>
        <strain evidence="3">m25</strain>
    </source>
</reference>
<dbReference type="Gene3D" id="3.30.1340.30">
    <property type="match status" value="2"/>
</dbReference>
<dbReference type="Proteomes" id="UP001651880">
    <property type="component" value="Unassembled WGS sequence"/>
</dbReference>
<sequence>MIKDSELVDRIKEELKEKMQLSSMDINVDSKQGNIILSGIVDVLSEKNFAEEIAKKIDGVVSIENSITIGMDSNITDSHIRHEIENKIYQGEESRGLLNVGIDVKGGTAVLMGRVEDESDKRKAAELASSARGVVNVVDSIKIDRE</sequence>
<name>A0ABT1NEJ2_9FIRM</name>
<evidence type="ECO:0000313" key="2">
    <source>
        <dbReference type="EMBL" id="MCQ1529675.1"/>
    </source>
</evidence>
<protein>
    <submittedName>
        <fullName evidence="2">BON domain-containing protein</fullName>
    </submittedName>
</protein>
<dbReference type="InterPro" id="IPR051686">
    <property type="entry name" value="Lipoprotein_DolP"/>
</dbReference>
<dbReference type="PROSITE" id="PS50914">
    <property type="entry name" value="BON"/>
    <property type="match status" value="2"/>
</dbReference>
<accession>A0ABT1NEJ2</accession>
<feature type="domain" description="BON" evidence="1">
    <location>
        <begin position="76"/>
        <end position="145"/>
    </location>
</feature>